<evidence type="ECO:0000313" key="1">
    <source>
        <dbReference type="EMBL" id="KAH7839449.1"/>
    </source>
</evidence>
<dbReference type="EMBL" id="CM037160">
    <property type="protein sequence ID" value="KAH7839449.1"/>
    <property type="molecule type" value="Genomic_DNA"/>
</dbReference>
<comment type="caution">
    <text evidence="1">The sequence shown here is derived from an EMBL/GenBank/DDBJ whole genome shotgun (WGS) entry which is preliminary data.</text>
</comment>
<name>A0ACB7XFA2_9ERIC</name>
<keyword evidence="2" id="KW-1185">Reference proteome</keyword>
<sequence>MGGNRRFAQLATSDDEDDLPPRAPRSVSPTTDEDQPRKRKKLKKLKLNNKDDDEDEEEERERKKQKKAIEEEEKHVSDGGNDEEEEVQEDAKPIGDVVRVSGKGKGRRNHYDSFEYDGLRYDLEDPVLLVPEEENQKPYVAIIKDISQKKDGSMMVTGQWFYRPEEAEKKGGGNWQSRDARELFYSFHRDEVPAESVMHKCVAHFIPRNKQIPSRKQHPGFIVQKVYDTEQRRLFKLTDKDYEDNKQHEIDLLVQKTISRMGDLPDIEPDDAVADQEDKSRNNRLIRRTKISPLDVSRDDETTTKSGQSMKPETPGSVRSNGLEHYTILAKFKALTGETQRDRWLDKLLQGIQFVFSFMDNGQTDDKEKGGSHGIDQARDSCSKSANGAQEKSLIGGSTFVWPDDAVRAATALEQASHDALSSDFQKYNQKMRQLSFNLKSNALLTRRILNGELEPSKILGMSPNELKEGLTTEEIASKEPEEPKRMQMTDARCKRCTEKKVGVIDIIKAGHGERYQLECTACGHTWYASRDEASTLTIDAPSSVRSVGTAPLATAKFEDVEKKLVSPKDSENAAGGDVFKKTTEAYMPVLDTQKSFNKP</sequence>
<reference evidence="1 2" key="1">
    <citation type="journal article" date="2021" name="Hortic Res">
        <title>High-quality reference genome and annotation aids understanding of berry development for evergreen blueberry (Vaccinium darrowii).</title>
        <authorList>
            <person name="Yu J."/>
            <person name="Hulse-Kemp A.M."/>
            <person name="Babiker E."/>
            <person name="Staton M."/>
        </authorList>
    </citation>
    <scope>NUCLEOTIDE SEQUENCE [LARGE SCALE GENOMIC DNA]</scope>
    <source>
        <strain evidence="2">cv. NJ 8807/NJ 8810</strain>
        <tissue evidence="1">Young leaf</tissue>
    </source>
</reference>
<dbReference type="Proteomes" id="UP000828048">
    <property type="component" value="Chromosome 10"/>
</dbReference>
<organism evidence="1 2">
    <name type="scientific">Vaccinium darrowii</name>
    <dbReference type="NCBI Taxonomy" id="229202"/>
    <lineage>
        <taxon>Eukaryota</taxon>
        <taxon>Viridiplantae</taxon>
        <taxon>Streptophyta</taxon>
        <taxon>Embryophyta</taxon>
        <taxon>Tracheophyta</taxon>
        <taxon>Spermatophyta</taxon>
        <taxon>Magnoliopsida</taxon>
        <taxon>eudicotyledons</taxon>
        <taxon>Gunneridae</taxon>
        <taxon>Pentapetalae</taxon>
        <taxon>asterids</taxon>
        <taxon>Ericales</taxon>
        <taxon>Ericaceae</taxon>
        <taxon>Vaccinioideae</taxon>
        <taxon>Vaccinieae</taxon>
        <taxon>Vaccinium</taxon>
    </lineage>
</organism>
<evidence type="ECO:0000313" key="2">
    <source>
        <dbReference type="Proteomes" id="UP000828048"/>
    </source>
</evidence>
<gene>
    <name evidence="1" type="ORF">Vadar_004306</name>
</gene>
<proteinExistence type="predicted"/>
<accession>A0ACB7XFA2</accession>
<protein>
    <submittedName>
        <fullName evidence="1">Uncharacterized protein</fullName>
    </submittedName>
</protein>